<dbReference type="EMBL" id="JAFKGL010000014">
    <property type="protein sequence ID" value="MBN9412953.1"/>
    <property type="molecule type" value="Genomic_DNA"/>
</dbReference>
<gene>
    <name evidence="1" type="ORF">J0H12_03380</name>
</gene>
<sequence length="119" mass="13728">MNHILKLSVLASIFTLSGCAYEINRPVYTPSCDAQRSNCLLACRESHFNNMPALEACHTQCERNFTICLQPAPVIVEHEAPVVVETDPALAINPYPVYYGGWRSHNWWHPHYHPHFRRR</sequence>
<protein>
    <recommendedName>
        <fullName evidence="3">Lipoprotein</fullName>
    </recommendedName>
</protein>
<evidence type="ECO:0008006" key="3">
    <source>
        <dbReference type="Google" id="ProtNLM"/>
    </source>
</evidence>
<evidence type="ECO:0000313" key="1">
    <source>
        <dbReference type="EMBL" id="MBN9412953.1"/>
    </source>
</evidence>
<accession>A0A8J7Q0L7</accession>
<dbReference type="PROSITE" id="PS51257">
    <property type="entry name" value="PROKAR_LIPOPROTEIN"/>
    <property type="match status" value="1"/>
</dbReference>
<evidence type="ECO:0000313" key="2">
    <source>
        <dbReference type="Proteomes" id="UP000664414"/>
    </source>
</evidence>
<reference evidence="1" key="1">
    <citation type="submission" date="2021-02" db="EMBL/GenBank/DDBJ databases">
        <title>Thiocyanate and organic carbon inputs drive convergent selection for specific autotrophic Afipia and Thiobacillus strains within complex microbiomes.</title>
        <authorList>
            <person name="Huddy R.J."/>
            <person name="Sachdeva R."/>
            <person name="Kadzinga F."/>
            <person name="Kantor R.S."/>
            <person name="Harrison S.T.L."/>
            <person name="Banfield J.F."/>
        </authorList>
    </citation>
    <scope>NUCLEOTIDE SEQUENCE</scope>
    <source>
        <strain evidence="1">SCN18_10_11_15_R4_P_38_20</strain>
    </source>
</reference>
<dbReference type="Proteomes" id="UP000664414">
    <property type="component" value="Unassembled WGS sequence"/>
</dbReference>
<name>A0A8J7Q0L7_9PROT</name>
<organism evidence="1 2">
    <name type="scientific">Candidatus Paracaedimonas acanthamoebae</name>
    <dbReference type="NCBI Taxonomy" id="244581"/>
    <lineage>
        <taxon>Bacteria</taxon>
        <taxon>Pseudomonadati</taxon>
        <taxon>Pseudomonadota</taxon>
        <taxon>Alphaproteobacteria</taxon>
        <taxon>Holosporales</taxon>
        <taxon>Caedimonadaceae</taxon>
        <taxon>Candidatus Paracaedimonas</taxon>
    </lineage>
</organism>
<dbReference type="AlphaFoldDB" id="A0A8J7Q0L7"/>
<comment type="caution">
    <text evidence="1">The sequence shown here is derived from an EMBL/GenBank/DDBJ whole genome shotgun (WGS) entry which is preliminary data.</text>
</comment>
<proteinExistence type="predicted"/>